<evidence type="ECO:0000256" key="1">
    <source>
        <dbReference type="ARBA" id="ARBA00004141"/>
    </source>
</evidence>
<feature type="transmembrane region" description="Helical" evidence="5">
    <location>
        <begin position="175"/>
        <end position="196"/>
    </location>
</feature>
<comment type="caution">
    <text evidence="6">The sequence shown here is derived from an EMBL/GenBank/DDBJ whole genome shotgun (WGS) entry which is preliminary data.</text>
</comment>
<dbReference type="PANTHER" id="PTHR31465">
    <property type="entry name" value="PROTEIN RTA1-RELATED"/>
    <property type="match status" value="1"/>
</dbReference>
<evidence type="ECO:0000313" key="6">
    <source>
        <dbReference type="EMBL" id="KAG7290349.1"/>
    </source>
</evidence>
<sequence length="258" mass="28864">MASGNDLFQLYRYYPSMAAAVIFIILFLVITAIHTYQMRAVSSSESPNWTVKPYIVQTLLPLMSPALFAASIYMILGRIILLTNGEQHSVISRRWLTKLFVVGDVVSFVLQGAGGGIMASGTADALATGEHIVIGGLVVQIIMFSLFLVTAGVFHKRMASRPTNTVRDRNIRWALYLKVLYTVSLLIMVRSVFRLIEYAQGNDGYLMSHEVFMYLFDSLLMFAAMVLMAWYHPSEINALLGGKSTKAIRHFISVYQMV</sequence>
<keyword evidence="3 5" id="KW-1133">Transmembrane helix</keyword>
<feature type="transmembrane region" description="Helical" evidence="5">
    <location>
        <begin position="131"/>
        <end position="154"/>
    </location>
</feature>
<feature type="transmembrane region" description="Helical" evidence="5">
    <location>
        <begin position="211"/>
        <end position="231"/>
    </location>
</feature>
<evidence type="ECO:0000256" key="4">
    <source>
        <dbReference type="ARBA" id="ARBA00023136"/>
    </source>
</evidence>
<dbReference type="EMBL" id="JAHCVI010000001">
    <property type="protein sequence ID" value="KAG7290349.1"/>
    <property type="molecule type" value="Genomic_DNA"/>
</dbReference>
<evidence type="ECO:0000256" key="5">
    <source>
        <dbReference type="SAM" id="Phobius"/>
    </source>
</evidence>
<evidence type="ECO:0000313" key="7">
    <source>
        <dbReference type="Proteomes" id="UP001197093"/>
    </source>
</evidence>
<feature type="transmembrane region" description="Helical" evidence="5">
    <location>
        <begin position="54"/>
        <end position="76"/>
    </location>
</feature>
<dbReference type="Proteomes" id="UP001197093">
    <property type="component" value="Unassembled WGS sequence"/>
</dbReference>
<dbReference type="PANTHER" id="PTHR31465:SF1">
    <property type="entry name" value="PROTEIN RTA1-RELATED"/>
    <property type="match status" value="1"/>
</dbReference>
<name>A0AAD4EZX7_9PEZI</name>
<gene>
    <name evidence="6" type="ORF">NEMBOFW57_000349</name>
</gene>
<accession>A0AAD4EZX7</accession>
<dbReference type="InterPro" id="IPR007568">
    <property type="entry name" value="RTA1"/>
</dbReference>
<comment type="subcellular location">
    <subcellularLocation>
        <location evidence="1">Membrane</location>
        <topology evidence="1">Multi-pass membrane protein</topology>
    </subcellularLocation>
</comment>
<keyword evidence="7" id="KW-1185">Reference proteome</keyword>
<organism evidence="6 7">
    <name type="scientific">Staphylotrichum longicolle</name>
    <dbReference type="NCBI Taxonomy" id="669026"/>
    <lineage>
        <taxon>Eukaryota</taxon>
        <taxon>Fungi</taxon>
        <taxon>Dikarya</taxon>
        <taxon>Ascomycota</taxon>
        <taxon>Pezizomycotina</taxon>
        <taxon>Sordariomycetes</taxon>
        <taxon>Sordariomycetidae</taxon>
        <taxon>Sordariales</taxon>
        <taxon>Chaetomiaceae</taxon>
        <taxon>Staphylotrichum</taxon>
    </lineage>
</organism>
<feature type="transmembrane region" description="Helical" evidence="5">
    <location>
        <begin position="12"/>
        <end position="34"/>
    </location>
</feature>
<dbReference type="AlphaFoldDB" id="A0AAD4EZX7"/>
<dbReference type="Pfam" id="PF04479">
    <property type="entry name" value="RTA1"/>
    <property type="match status" value="1"/>
</dbReference>
<evidence type="ECO:0000256" key="3">
    <source>
        <dbReference type="ARBA" id="ARBA00022989"/>
    </source>
</evidence>
<feature type="transmembrane region" description="Helical" evidence="5">
    <location>
        <begin position="96"/>
        <end position="119"/>
    </location>
</feature>
<keyword evidence="4 5" id="KW-0472">Membrane</keyword>
<evidence type="ECO:0000256" key="2">
    <source>
        <dbReference type="ARBA" id="ARBA00022692"/>
    </source>
</evidence>
<protein>
    <recommendedName>
        <fullName evidence="8">Protein RTM1</fullName>
    </recommendedName>
</protein>
<dbReference type="GO" id="GO:0016020">
    <property type="term" value="C:membrane"/>
    <property type="evidence" value="ECO:0007669"/>
    <property type="project" value="UniProtKB-SubCell"/>
</dbReference>
<proteinExistence type="predicted"/>
<evidence type="ECO:0008006" key="8">
    <source>
        <dbReference type="Google" id="ProtNLM"/>
    </source>
</evidence>
<keyword evidence="2 5" id="KW-0812">Transmembrane</keyword>
<reference evidence="6" key="1">
    <citation type="submission" date="2023-02" db="EMBL/GenBank/DDBJ databases">
        <authorList>
            <person name="Palmer J.M."/>
        </authorList>
    </citation>
    <scope>NUCLEOTIDE SEQUENCE</scope>
    <source>
        <strain evidence="6">FW57</strain>
    </source>
</reference>